<dbReference type="InterPro" id="IPR029052">
    <property type="entry name" value="Metallo-depent_PP-like"/>
</dbReference>
<organism evidence="5 6">
    <name type="scientific">Infirmifilum uzonense</name>
    <dbReference type="NCBI Taxonomy" id="1550241"/>
    <lineage>
        <taxon>Archaea</taxon>
        <taxon>Thermoproteota</taxon>
        <taxon>Thermoprotei</taxon>
        <taxon>Thermofilales</taxon>
        <taxon>Thermofilaceae</taxon>
        <taxon>Infirmifilum</taxon>
    </lineage>
</organism>
<keyword evidence="2" id="KW-0378">Hydrolase</keyword>
<dbReference type="Gene3D" id="3.60.21.10">
    <property type="match status" value="1"/>
</dbReference>
<keyword evidence="3" id="KW-0269">Exonuclease</keyword>
<dbReference type="GO" id="GO:0004527">
    <property type="term" value="F:exonuclease activity"/>
    <property type="evidence" value="ECO:0007669"/>
    <property type="project" value="UniProtKB-KW"/>
</dbReference>
<dbReference type="PATRIC" id="fig|1550241.5.peg.324"/>
<dbReference type="OrthoDB" id="11638at2157"/>
<evidence type="ECO:0000256" key="2">
    <source>
        <dbReference type="ARBA" id="ARBA00022801"/>
    </source>
</evidence>
<evidence type="ECO:0000259" key="4">
    <source>
        <dbReference type="Pfam" id="PF00149"/>
    </source>
</evidence>
<reference evidence="5 6" key="1">
    <citation type="journal article" date="2015" name="Stand. Genomic Sci.">
        <title>Complete genome sequence of and proposal of Thermofilum uzonense sp. nov. a novel hyperthermophilic crenarchaeon and emended description of the genus Thermofilum.</title>
        <authorList>
            <person name="Toshchakov S.V."/>
            <person name="Korzhenkov A.A."/>
            <person name="Samarov N.I."/>
            <person name="Mazunin I.O."/>
            <person name="Mozhey O.I."/>
            <person name="Shmyr I.S."/>
            <person name="Derbikova K.S."/>
            <person name="Taranov E.A."/>
            <person name="Dominova I.N."/>
            <person name="Bonch-Osmolovskaya E.A."/>
            <person name="Patrushev M.V."/>
            <person name="Podosokorskaya O.A."/>
            <person name="Kublanov I.V."/>
        </authorList>
    </citation>
    <scope>NUCLEOTIDE SEQUENCE [LARGE SCALE GENOMIC DNA]</scope>
    <source>
        <strain evidence="5 6">1807-2</strain>
    </source>
</reference>
<gene>
    <name evidence="5" type="ORF">MA03_01585</name>
</gene>
<dbReference type="Pfam" id="PF00149">
    <property type="entry name" value="Metallophos"/>
    <property type="match status" value="1"/>
</dbReference>
<dbReference type="AlphaFoldDB" id="A0A0F7FGN3"/>
<feature type="domain" description="Calcineurin-like phosphoesterase" evidence="4">
    <location>
        <begin position="3"/>
        <end position="206"/>
    </location>
</feature>
<keyword evidence="6" id="KW-1185">Reference proteome</keyword>
<evidence type="ECO:0000256" key="1">
    <source>
        <dbReference type="ARBA" id="ARBA00022722"/>
    </source>
</evidence>
<accession>A0A0F7FGN3</accession>
<dbReference type="SUPFAM" id="SSF56300">
    <property type="entry name" value="Metallo-dependent phosphatases"/>
    <property type="match status" value="1"/>
</dbReference>
<dbReference type="InterPro" id="IPR041796">
    <property type="entry name" value="Mre11_N"/>
</dbReference>
<dbReference type="CDD" id="cd00840">
    <property type="entry name" value="MPP_Mre11_N"/>
    <property type="match status" value="1"/>
</dbReference>
<keyword evidence="1" id="KW-0540">Nuclease</keyword>
<evidence type="ECO:0000256" key="3">
    <source>
        <dbReference type="ARBA" id="ARBA00022839"/>
    </source>
</evidence>
<dbReference type="EMBL" id="CP009961">
    <property type="protein sequence ID" value="AKG38235.1"/>
    <property type="molecule type" value="Genomic_DNA"/>
</dbReference>
<dbReference type="PANTHER" id="PTHR30337:SF0">
    <property type="entry name" value="NUCLEASE SBCCD SUBUNIT D"/>
    <property type="match status" value="1"/>
</dbReference>
<protein>
    <recommendedName>
        <fullName evidence="4">Calcineurin-like phosphoesterase domain-containing protein</fullName>
    </recommendedName>
</protein>
<dbReference type="Proteomes" id="UP000067434">
    <property type="component" value="Chromosome"/>
</dbReference>
<proteinExistence type="predicted"/>
<dbReference type="PANTHER" id="PTHR30337">
    <property type="entry name" value="COMPONENT OF ATP-DEPENDENT DSDNA EXONUCLEASE"/>
    <property type="match status" value="1"/>
</dbReference>
<name>A0A0F7FGN3_9CREN</name>
<dbReference type="RefSeq" id="WP_052883596.1">
    <property type="nucleotide sequence ID" value="NZ_CP009961.1"/>
</dbReference>
<dbReference type="KEGG" id="thf:MA03_01585"/>
<evidence type="ECO:0000313" key="5">
    <source>
        <dbReference type="EMBL" id="AKG38235.1"/>
    </source>
</evidence>
<dbReference type="InterPro" id="IPR004843">
    <property type="entry name" value="Calcineurin-like_PHP"/>
</dbReference>
<dbReference type="HOGENOM" id="CLU_026621_5_2_2"/>
<dbReference type="GeneID" id="25400882"/>
<evidence type="ECO:0000313" key="6">
    <source>
        <dbReference type="Proteomes" id="UP000067434"/>
    </source>
</evidence>
<dbReference type="STRING" id="1550241.MA03_01585"/>
<dbReference type="InterPro" id="IPR050535">
    <property type="entry name" value="DNA_Repair-Maintenance_Comp"/>
</dbReference>
<sequence length="388" mass="43748">MPLRLVHTADNHLDPKLSYLGSKALDRRLDFYKSFLRVVEFALERKPHLFLVSGDLFDSINPRNPVRTRVLQAFRRITSEGIKAFVIGGNHDMPRSQEEGMSPIGEIEAAGYATFFPELDEFRVEHLKVEGLDVAVTGLSFDPTLEISSNPLRDRNLRIPIEGDINIAMLHYNFAGFKIPKNWAAPTITPADLPEGLNYLAMGHLHGHSYTTIKETLVVYPGSTERRSFNEETDDKKGFVYVELTGNNTPRLEFIEVPTRPMKTFEVTLDETVDEPVTRVLKAVNVVDQELLARIVIKGSLPVEKMSRYSKAELLNKLANNFFHVVVDDSGLKSLFKEIKLTSDISSPIDSYKEYFNEALSNVTGEEADILRLALEIGLKVLQEVGAW</sequence>